<feature type="chain" id="PRO_5002511595" description="Lipoprotein" evidence="2">
    <location>
        <begin position="31"/>
        <end position="189"/>
    </location>
</feature>
<keyword evidence="2" id="KW-0732">Signal</keyword>
<keyword evidence="4" id="KW-1185">Reference proteome</keyword>
<evidence type="ECO:0008006" key="5">
    <source>
        <dbReference type="Google" id="ProtNLM"/>
    </source>
</evidence>
<reference evidence="3 4" key="1">
    <citation type="submission" date="2015-03" db="EMBL/GenBank/DDBJ databases">
        <title>Genome assembly of Sandaracinus amylolyticus DSM 53668.</title>
        <authorList>
            <person name="Sharma G."/>
            <person name="Subramanian S."/>
        </authorList>
    </citation>
    <scope>NUCLEOTIDE SEQUENCE [LARGE SCALE GENOMIC DNA]</scope>
    <source>
        <strain evidence="3 4">DSM 53668</strain>
    </source>
</reference>
<dbReference type="AlphaFoldDB" id="A0A0F6VZN5"/>
<dbReference type="STRING" id="927083.DB32_000854"/>
<feature type="signal peptide" evidence="2">
    <location>
        <begin position="1"/>
        <end position="30"/>
    </location>
</feature>
<gene>
    <name evidence="3" type="ORF">DB32_000854</name>
</gene>
<proteinExistence type="predicted"/>
<feature type="region of interest" description="Disordered" evidence="1">
    <location>
        <begin position="21"/>
        <end position="65"/>
    </location>
</feature>
<dbReference type="PROSITE" id="PS51257">
    <property type="entry name" value="PROKAR_LIPOPROTEIN"/>
    <property type="match status" value="1"/>
</dbReference>
<sequence>MRTMTRTLFLWIAMLASCSGSRGTSTPAQGAPEQVGETPTSTTSATTTAADQGSTEAPAETGPAPVLAIRGTPARAGREIAIVVENRGTELARVSPRLVLERASDDGRFTRVDPVELALRPSCEREAPACVELAPGAALHPPAWLGTMGDAQCACDRCAPAEPGTYRFVATSCGGAHRLEGEPFEIETR</sequence>
<protein>
    <recommendedName>
        <fullName evidence="5">Lipoprotein</fullName>
    </recommendedName>
</protein>
<evidence type="ECO:0000313" key="4">
    <source>
        <dbReference type="Proteomes" id="UP000034883"/>
    </source>
</evidence>
<feature type="compositionally biased region" description="Low complexity" evidence="1">
    <location>
        <begin position="38"/>
        <end position="55"/>
    </location>
</feature>
<dbReference type="KEGG" id="samy:DB32_000854"/>
<organism evidence="3 4">
    <name type="scientific">Sandaracinus amylolyticus</name>
    <dbReference type="NCBI Taxonomy" id="927083"/>
    <lineage>
        <taxon>Bacteria</taxon>
        <taxon>Pseudomonadati</taxon>
        <taxon>Myxococcota</taxon>
        <taxon>Polyangia</taxon>
        <taxon>Polyangiales</taxon>
        <taxon>Sandaracinaceae</taxon>
        <taxon>Sandaracinus</taxon>
    </lineage>
</organism>
<evidence type="ECO:0000313" key="3">
    <source>
        <dbReference type="EMBL" id="AKF03705.1"/>
    </source>
</evidence>
<dbReference type="Proteomes" id="UP000034883">
    <property type="component" value="Chromosome"/>
</dbReference>
<evidence type="ECO:0000256" key="2">
    <source>
        <dbReference type="SAM" id="SignalP"/>
    </source>
</evidence>
<name>A0A0F6VZN5_9BACT</name>
<dbReference type="EMBL" id="CP011125">
    <property type="protein sequence ID" value="AKF03705.1"/>
    <property type="molecule type" value="Genomic_DNA"/>
</dbReference>
<evidence type="ECO:0000256" key="1">
    <source>
        <dbReference type="SAM" id="MobiDB-lite"/>
    </source>
</evidence>
<accession>A0A0F6VZN5</accession>